<evidence type="ECO:0000313" key="2">
    <source>
        <dbReference type="EMBL" id="ALJ90045.1"/>
    </source>
</evidence>
<accession>A0ABM5VKV6</accession>
<dbReference type="Proteomes" id="UP000058660">
    <property type="component" value="Chromosome"/>
</dbReference>
<keyword evidence="1" id="KW-0472">Membrane</keyword>
<feature type="transmembrane region" description="Helical" evidence="1">
    <location>
        <begin position="35"/>
        <end position="54"/>
    </location>
</feature>
<gene>
    <name evidence="2" type="ORF">TO73_0181</name>
</gene>
<name>A0ABM5VKV6_THEA5</name>
<dbReference type="RefSeq" id="WP_003047174.1">
    <property type="nucleotide sequence ID" value="NZ_CP010822.1"/>
</dbReference>
<proteinExistence type="predicted"/>
<reference evidence="3" key="1">
    <citation type="journal article" date="2015" name="PLoS ONE">
        <title>Complete Genome Sequence of Thermus aquaticus Y51MC23.</title>
        <authorList>
            <person name="Brumm P.J."/>
            <person name="Monsma S."/>
            <person name="Keough B."/>
            <person name="Jasinovica S."/>
            <person name="Ferguson E."/>
            <person name="Schoenfeld T."/>
            <person name="Lodes M."/>
            <person name="Mead D.A."/>
        </authorList>
    </citation>
    <scope>NUCLEOTIDE SEQUENCE [LARGE SCALE GENOMIC DNA]</scope>
    <source>
        <strain evidence="3">BAA-2747 / Y51MC23</strain>
    </source>
</reference>
<evidence type="ECO:0000256" key="1">
    <source>
        <dbReference type="SAM" id="Phobius"/>
    </source>
</evidence>
<dbReference type="EMBL" id="CP010822">
    <property type="protein sequence ID" value="ALJ90045.1"/>
    <property type="molecule type" value="Genomic_DNA"/>
</dbReference>
<protein>
    <submittedName>
        <fullName evidence="2">Uncharacterized protein</fullName>
    </submittedName>
</protein>
<keyword evidence="1" id="KW-0812">Transmembrane</keyword>
<keyword evidence="3" id="KW-1185">Reference proteome</keyword>
<organism evidence="2 3">
    <name type="scientific">Thermus aquaticus (strain ATCC BAA-2747 / Y51MC23)</name>
    <dbReference type="NCBI Taxonomy" id="498848"/>
    <lineage>
        <taxon>Bacteria</taxon>
        <taxon>Thermotogati</taxon>
        <taxon>Deinococcota</taxon>
        <taxon>Deinococci</taxon>
        <taxon>Thermales</taxon>
        <taxon>Thermaceae</taxon>
        <taxon>Thermus</taxon>
    </lineage>
</organism>
<evidence type="ECO:0000313" key="3">
    <source>
        <dbReference type="Proteomes" id="UP000058660"/>
    </source>
</evidence>
<sequence>MFFIATYFIALVLTTATVAWVLRGGRQAPEGAVVGYMWIFLFWWGAIALIWGALK</sequence>
<keyword evidence="1" id="KW-1133">Transmembrane helix</keyword>